<dbReference type="InterPro" id="IPR029058">
    <property type="entry name" value="AB_hydrolase_fold"/>
</dbReference>
<evidence type="ECO:0000256" key="1">
    <source>
        <dbReference type="SAM" id="SignalP"/>
    </source>
</evidence>
<dbReference type="PANTHER" id="PTHR12277">
    <property type="entry name" value="ALPHA/BETA HYDROLASE DOMAIN-CONTAINING PROTEIN"/>
    <property type="match status" value="1"/>
</dbReference>
<dbReference type="EMBL" id="FNFO01000007">
    <property type="protein sequence ID" value="SDL69079.1"/>
    <property type="molecule type" value="Genomic_DNA"/>
</dbReference>
<evidence type="ECO:0000259" key="2">
    <source>
        <dbReference type="Pfam" id="PF12146"/>
    </source>
</evidence>
<proteinExistence type="predicted"/>
<dbReference type="Pfam" id="PF12146">
    <property type="entry name" value="Hydrolase_4"/>
    <property type="match status" value="1"/>
</dbReference>
<dbReference type="SUPFAM" id="SSF53474">
    <property type="entry name" value="alpha/beta-Hydrolases"/>
    <property type="match status" value="1"/>
</dbReference>
<reference evidence="3 4" key="1">
    <citation type="submission" date="2016-10" db="EMBL/GenBank/DDBJ databases">
        <authorList>
            <person name="de Groot N.N."/>
        </authorList>
    </citation>
    <scope>NUCLEOTIDE SEQUENCE [LARGE SCALE GENOMIC DNA]</scope>
    <source>
        <strain evidence="3 4">DSM 25186</strain>
    </source>
</reference>
<dbReference type="Proteomes" id="UP000198510">
    <property type="component" value="Unassembled WGS sequence"/>
</dbReference>
<feature type="signal peptide" evidence="1">
    <location>
        <begin position="1"/>
        <end position="18"/>
    </location>
</feature>
<sequence length="261" mass="29850">MKRFLFLTLLLMPTLLHAGPQGGITPDQYGIEYYEHEVRTTDGALINMWIYIPETHRQNKRNIVIAGSELSNMSDYIFLADALRKQGYRVTTFDYRGHGSSSPFAAQEKLVYHEEFVLDLKAVYQFIHDNFGHEKVGLMGFSMGSVLTQLIATEEDVDFLIQESVLVDFPHLEAKLTAERDNHHQLPRPADELERLVKEIKVPMLVIASRQDAITPPKEAKKVASKRNRDLLVFEGARLAGFETLKTAYCEKIDDFLNHQL</sequence>
<keyword evidence="4" id="KW-1185">Reference proteome</keyword>
<dbReference type="RefSeq" id="WP_089684681.1">
    <property type="nucleotide sequence ID" value="NZ_FNFO01000007.1"/>
</dbReference>
<evidence type="ECO:0000313" key="4">
    <source>
        <dbReference type="Proteomes" id="UP000198510"/>
    </source>
</evidence>
<feature type="domain" description="Serine aminopeptidase S33" evidence="2">
    <location>
        <begin position="72"/>
        <end position="156"/>
    </location>
</feature>
<dbReference type="OrthoDB" id="9777090at2"/>
<dbReference type="Gene3D" id="3.40.50.1820">
    <property type="entry name" value="alpha/beta hydrolase"/>
    <property type="match status" value="1"/>
</dbReference>
<organism evidence="3 4">
    <name type="scientific">Catalinimonas alkaloidigena</name>
    <dbReference type="NCBI Taxonomy" id="1075417"/>
    <lineage>
        <taxon>Bacteria</taxon>
        <taxon>Pseudomonadati</taxon>
        <taxon>Bacteroidota</taxon>
        <taxon>Cytophagia</taxon>
        <taxon>Cytophagales</taxon>
        <taxon>Catalimonadaceae</taxon>
        <taxon>Catalinimonas</taxon>
    </lineage>
</organism>
<dbReference type="STRING" id="1075417.SAMN05421823_107261"/>
<dbReference type="AlphaFoldDB" id="A0A1G9M490"/>
<dbReference type="InterPro" id="IPR022742">
    <property type="entry name" value="Hydrolase_4"/>
</dbReference>
<accession>A0A1G9M490</accession>
<feature type="chain" id="PRO_5011758927" description="Serine aminopeptidase S33 domain-containing protein" evidence="1">
    <location>
        <begin position="19"/>
        <end position="261"/>
    </location>
</feature>
<keyword evidence="1" id="KW-0732">Signal</keyword>
<protein>
    <recommendedName>
        <fullName evidence="2">Serine aminopeptidase S33 domain-containing protein</fullName>
    </recommendedName>
</protein>
<evidence type="ECO:0000313" key="3">
    <source>
        <dbReference type="EMBL" id="SDL69079.1"/>
    </source>
</evidence>
<name>A0A1G9M490_9BACT</name>
<gene>
    <name evidence="3" type="ORF">SAMN05421823_107261</name>
</gene>
<dbReference type="PANTHER" id="PTHR12277:SF81">
    <property type="entry name" value="PROTEIN ABHD13"/>
    <property type="match status" value="1"/>
</dbReference>